<protein>
    <recommendedName>
        <fullName evidence="3">Bromo domain-containing protein</fullName>
    </recommendedName>
</protein>
<dbReference type="AlphaFoldDB" id="A0A8J9TTI2"/>
<dbReference type="SUPFAM" id="SSF47370">
    <property type="entry name" value="Bromodomain"/>
    <property type="match status" value="1"/>
</dbReference>
<evidence type="ECO:0000313" key="4">
    <source>
        <dbReference type="EMBL" id="CAG9288338.1"/>
    </source>
</evidence>
<sequence length="59" mass="6933">FLLPVNDYRYSDYPSRVEVPMDLTFVLNRLEADYYGSRPSVVADVRLIRDNCIKYNGEN</sequence>
<dbReference type="Pfam" id="PF00439">
    <property type="entry name" value="Bromodomain"/>
    <property type="match status" value="1"/>
</dbReference>
<dbReference type="InterPro" id="IPR036427">
    <property type="entry name" value="Bromodomain-like_sf"/>
</dbReference>
<evidence type="ECO:0000256" key="1">
    <source>
        <dbReference type="ARBA" id="ARBA00023117"/>
    </source>
</evidence>
<feature type="non-terminal residue" evidence="4">
    <location>
        <position position="59"/>
    </location>
</feature>
<feature type="non-terminal residue" evidence="4">
    <location>
        <position position="1"/>
    </location>
</feature>
<gene>
    <name evidence="4" type="ORF">PTTT1_LOCUS38238</name>
</gene>
<accession>A0A8J9TTI2</accession>
<dbReference type="EMBL" id="OU594944">
    <property type="protein sequence ID" value="CAG9288338.1"/>
    <property type="molecule type" value="Genomic_DNA"/>
</dbReference>
<dbReference type="PRINTS" id="PR00503">
    <property type="entry name" value="BROMODOMAIN"/>
</dbReference>
<reference evidence="4" key="1">
    <citation type="submission" date="2022-02" db="EMBL/GenBank/DDBJ databases">
        <authorList>
            <person name="Giguere J D."/>
        </authorList>
    </citation>
    <scope>NUCLEOTIDE SEQUENCE</scope>
    <source>
        <strain evidence="4">CCAP 1055/1</strain>
    </source>
</reference>
<evidence type="ECO:0000256" key="2">
    <source>
        <dbReference type="PROSITE-ProRule" id="PRU00035"/>
    </source>
</evidence>
<dbReference type="Gene3D" id="1.20.920.10">
    <property type="entry name" value="Bromodomain-like"/>
    <property type="match status" value="1"/>
</dbReference>
<keyword evidence="1 2" id="KW-0103">Bromodomain</keyword>
<dbReference type="Proteomes" id="UP000836788">
    <property type="component" value="Chromosome 3"/>
</dbReference>
<proteinExistence type="predicted"/>
<organism evidence="4">
    <name type="scientific">Phaeodactylum tricornutum</name>
    <name type="common">Diatom</name>
    <dbReference type="NCBI Taxonomy" id="2850"/>
    <lineage>
        <taxon>Eukaryota</taxon>
        <taxon>Sar</taxon>
        <taxon>Stramenopiles</taxon>
        <taxon>Ochrophyta</taxon>
        <taxon>Bacillariophyta</taxon>
        <taxon>Bacillariophyceae</taxon>
        <taxon>Bacillariophycidae</taxon>
        <taxon>Naviculales</taxon>
        <taxon>Phaeodactylaceae</taxon>
        <taxon>Phaeodactylum</taxon>
    </lineage>
</organism>
<name>A0A8J9TTI2_PHATR</name>
<dbReference type="InterPro" id="IPR001487">
    <property type="entry name" value="Bromodomain"/>
</dbReference>
<dbReference type="PROSITE" id="PS50014">
    <property type="entry name" value="BROMODOMAIN_2"/>
    <property type="match status" value="1"/>
</dbReference>
<feature type="domain" description="Bromo" evidence="3">
    <location>
        <begin position="1"/>
        <end position="59"/>
    </location>
</feature>
<evidence type="ECO:0000259" key="3">
    <source>
        <dbReference type="PROSITE" id="PS50014"/>
    </source>
</evidence>